<comment type="caution">
    <text evidence="10">The sequence shown here is derived from an EMBL/GenBank/DDBJ whole genome shotgun (WGS) entry which is preliminary data.</text>
</comment>
<evidence type="ECO:0000256" key="3">
    <source>
        <dbReference type="ARBA" id="ARBA00022475"/>
    </source>
</evidence>
<sequence length="269" mass="30340">MIPIFIILFFTLGTIIGSFLNVVIFRLNTQKSFLKSFGGRSACMSCYNKLCWYELIPVFSFLGLKGRCRNCMTRISIQYPLVELTTGIIFAALFLKFQDLFFIDIYGFFIAYDYYAIMFSLLLVIAVYDLRHKIIPDMLVFFLGLLAFAGLFFFGSSEFYVHTPSILEFFSGIFIALPFAFFWLISGGGWMGLGDAKLTLGLGWLLGISLALSGLVIAFWSGAIIGIALVVLSKNSKGKRFQMKSEIPFAPFLVFGAFLAFILDLHLFY</sequence>
<evidence type="ECO:0000256" key="5">
    <source>
        <dbReference type="ARBA" id="ARBA00022989"/>
    </source>
</evidence>
<feature type="transmembrane region" description="Helical" evidence="7">
    <location>
        <begin position="76"/>
        <end position="95"/>
    </location>
</feature>
<feature type="domain" description="Prepilin peptidase A24 N-terminal" evidence="9">
    <location>
        <begin position="12"/>
        <end position="97"/>
    </location>
</feature>
<dbReference type="GO" id="GO:0006465">
    <property type="term" value="P:signal peptide processing"/>
    <property type="evidence" value="ECO:0007669"/>
    <property type="project" value="TreeGrafter"/>
</dbReference>
<feature type="transmembrane region" description="Helical" evidence="7">
    <location>
        <begin position="166"/>
        <end position="185"/>
    </location>
</feature>
<proteinExistence type="inferred from homology"/>
<dbReference type="Proteomes" id="UP000178700">
    <property type="component" value="Unassembled WGS sequence"/>
</dbReference>
<dbReference type="AlphaFoldDB" id="A0A1F6V3S5"/>
<evidence type="ECO:0000313" key="11">
    <source>
        <dbReference type="Proteomes" id="UP000178700"/>
    </source>
</evidence>
<evidence type="ECO:0000259" key="9">
    <source>
        <dbReference type="Pfam" id="PF06750"/>
    </source>
</evidence>
<evidence type="ECO:0000256" key="7">
    <source>
        <dbReference type="SAM" id="Phobius"/>
    </source>
</evidence>
<feature type="transmembrane region" description="Helical" evidence="7">
    <location>
        <begin position="6"/>
        <end position="25"/>
    </location>
</feature>
<comment type="subcellular location">
    <subcellularLocation>
        <location evidence="1">Cell membrane</location>
        <topology evidence="1">Multi-pass membrane protein</topology>
    </subcellularLocation>
</comment>
<evidence type="ECO:0000259" key="8">
    <source>
        <dbReference type="Pfam" id="PF01478"/>
    </source>
</evidence>
<comment type="similarity">
    <text evidence="2">Belongs to the peptidase A24 family.</text>
</comment>
<reference evidence="10 11" key="1">
    <citation type="journal article" date="2016" name="Nat. Commun.">
        <title>Thousands of microbial genomes shed light on interconnected biogeochemical processes in an aquifer system.</title>
        <authorList>
            <person name="Anantharaman K."/>
            <person name="Brown C.T."/>
            <person name="Hug L.A."/>
            <person name="Sharon I."/>
            <person name="Castelle C.J."/>
            <person name="Probst A.J."/>
            <person name="Thomas B.C."/>
            <person name="Singh A."/>
            <person name="Wilkins M.J."/>
            <person name="Karaoz U."/>
            <person name="Brodie E.L."/>
            <person name="Williams K.H."/>
            <person name="Hubbard S.S."/>
            <person name="Banfield J.F."/>
        </authorList>
    </citation>
    <scope>NUCLEOTIDE SEQUENCE [LARGE SCALE GENOMIC DNA]</scope>
</reference>
<feature type="domain" description="Prepilin type IV endopeptidase peptidase" evidence="8">
    <location>
        <begin position="117"/>
        <end position="227"/>
    </location>
</feature>
<gene>
    <name evidence="10" type="ORF">A2642_00985</name>
</gene>
<dbReference type="InterPro" id="IPR050882">
    <property type="entry name" value="Prepilin_peptidase/N-MTase"/>
</dbReference>
<evidence type="ECO:0000256" key="4">
    <source>
        <dbReference type="ARBA" id="ARBA00022692"/>
    </source>
</evidence>
<dbReference type="InterPro" id="IPR010627">
    <property type="entry name" value="Prepilin_pept_A24_N"/>
</dbReference>
<keyword evidence="4 7" id="KW-0812">Transmembrane</keyword>
<feature type="transmembrane region" description="Helical" evidence="7">
    <location>
        <begin position="134"/>
        <end position="154"/>
    </location>
</feature>
<feature type="transmembrane region" description="Helical" evidence="7">
    <location>
        <begin position="107"/>
        <end position="128"/>
    </location>
</feature>
<dbReference type="GO" id="GO:0004190">
    <property type="term" value="F:aspartic-type endopeptidase activity"/>
    <property type="evidence" value="ECO:0007669"/>
    <property type="project" value="InterPro"/>
</dbReference>
<dbReference type="GO" id="GO:0005886">
    <property type="term" value="C:plasma membrane"/>
    <property type="evidence" value="ECO:0007669"/>
    <property type="project" value="UniProtKB-SubCell"/>
</dbReference>
<dbReference type="Pfam" id="PF01478">
    <property type="entry name" value="Peptidase_A24"/>
    <property type="match status" value="1"/>
</dbReference>
<dbReference type="Gene3D" id="1.20.120.1220">
    <property type="match status" value="1"/>
</dbReference>
<evidence type="ECO:0000313" key="10">
    <source>
        <dbReference type="EMBL" id="OGI64275.1"/>
    </source>
</evidence>
<dbReference type="Pfam" id="PF06750">
    <property type="entry name" value="A24_N_bact"/>
    <property type="match status" value="1"/>
</dbReference>
<dbReference type="EMBL" id="MFTJ01000056">
    <property type="protein sequence ID" value="OGI64275.1"/>
    <property type="molecule type" value="Genomic_DNA"/>
</dbReference>
<evidence type="ECO:0008006" key="12">
    <source>
        <dbReference type="Google" id="ProtNLM"/>
    </source>
</evidence>
<organism evidence="10 11">
    <name type="scientific">Candidatus Nomurabacteria bacterium RIFCSPHIGHO2_01_FULL_39_10</name>
    <dbReference type="NCBI Taxonomy" id="1801733"/>
    <lineage>
        <taxon>Bacteria</taxon>
        <taxon>Candidatus Nomuraibacteriota</taxon>
    </lineage>
</organism>
<evidence type="ECO:0000256" key="1">
    <source>
        <dbReference type="ARBA" id="ARBA00004651"/>
    </source>
</evidence>
<dbReference type="PANTHER" id="PTHR30487">
    <property type="entry name" value="TYPE 4 PREPILIN-LIKE PROTEINS LEADER PEPTIDE-PROCESSING ENZYME"/>
    <property type="match status" value="1"/>
</dbReference>
<accession>A0A1F6V3S5</accession>
<keyword evidence="5 7" id="KW-1133">Transmembrane helix</keyword>
<evidence type="ECO:0000256" key="2">
    <source>
        <dbReference type="ARBA" id="ARBA00005801"/>
    </source>
</evidence>
<name>A0A1F6V3S5_9BACT</name>
<keyword evidence="6 7" id="KW-0472">Membrane</keyword>
<protein>
    <recommendedName>
        <fullName evidence="12">Peptidase A24A N-terminal domain-containing protein</fullName>
    </recommendedName>
</protein>
<evidence type="ECO:0000256" key="6">
    <source>
        <dbReference type="ARBA" id="ARBA00023136"/>
    </source>
</evidence>
<dbReference type="InterPro" id="IPR000045">
    <property type="entry name" value="Prepilin_IV_endopep_pep"/>
</dbReference>
<feature type="transmembrane region" description="Helical" evidence="7">
    <location>
        <begin position="252"/>
        <end position="268"/>
    </location>
</feature>
<dbReference type="PANTHER" id="PTHR30487:SF0">
    <property type="entry name" value="PREPILIN LEADER PEPTIDASE_N-METHYLTRANSFERASE-RELATED"/>
    <property type="match status" value="1"/>
</dbReference>
<keyword evidence="3" id="KW-1003">Cell membrane</keyword>
<feature type="transmembrane region" description="Helical" evidence="7">
    <location>
        <begin position="205"/>
        <end position="232"/>
    </location>
</feature>